<name>A0A9P1N4G5_9PELO</name>
<dbReference type="InterPro" id="IPR001214">
    <property type="entry name" value="SET_dom"/>
</dbReference>
<dbReference type="InterPro" id="IPR053105">
    <property type="entry name" value="Class_V-like_SAM-MTase"/>
</dbReference>
<dbReference type="Gene3D" id="2.170.270.10">
    <property type="entry name" value="SET domain"/>
    <property type="match status" value="1"/>
</dbReference>
<dbReference type="PANTHER" id="PTHR47250:SF3">
    <property type="entry name" value="HISTONE-LYSINE N-METHYLTRANSFERASE SET-6"/>
    <property type="match status" value="1"/>
</dbReference>
<accession>A0A9P1N4G5</accession>
<feature type="domain" description="SET" evidence="1">
    <location>
        <begin position="310"/>
        <end position="453"/>
    </location>
</feature>
<dbReference type="PANTHER" id="PTHR47250">
    <property type="entry name" value="HISTONE-LYSINE N-METHYLTRANSFERASE SET-6"/>
    <property type="match status" value="1"/>
</dbReference>
<dbReference type="EMBL" id="CANHGI010000005">
    <property type="protein sequence ID" value="CAI5450940.1"/>
    <property type="molecule type" value="Genomic_DNA"/>
</dbReference>
<dbReference type="PROSITE" id="PS50280">
    <property type="entry name" value="SET"/>
    <property type="match status" value="1"/>
</dbReference>
<protein>
    <recommendedName>
        <fullName evidence="1">SET domain-containing protein</fullName>
    </recommendedName>
</protein>
<organism evidence="2 3">
    <name type="scientific">Caenorhabditis angaria</name>
    <dbReference type="NCBI Taxonomy" id="860376"/>
    <lineage>
        <taxon>Eukaryota</taxon>
        <taxon>Metazoa</taxon>
        <taxon>Ecdysozoa</taxon>
        <taxon>Nematoda</taxon>
        <taxon>Chromadorea</taxon>
        <taxon>Rhabditida</taxon>
        <taxon>Rhabditina</taxon>
        <taxon>Rhabditomorpha</taxon>
        <taxon>Rhabditoidea</taxon>
        <taxon>Rhabditidae</taxon>
        <taxon>Peloderinae</taxon>
        <taxon>Caenorhabditis</taxon>
    </lineage>
</organism>
<dbReference type="InterPro" id="IPR046341">
    <property type="entry name" value="SET_dom_sf"/>
</dbReference>
<evidence type="ECO:0000259" key="1">
    <source>
        <dbReference type="PROSITE" id="PS50280"/>
    </source>
</evidence>
<sequence length="548" mass="64934">MGESVDIIDLTEDSEDEIEIIEQEKEDDIIECDSEDEERSIFLNCQQDKRMEMQQNTKTIDYDEWGDYQKIYAEIKKRIEDDPILKQHFNFTVLEKADDRVCQMQGIRLHQAVQLFIKKHETPDEVSVPKDVFMLKKAFKDLRNRARYTPPDRRNRIMKNLTLDPQNPLPLYCDMLTLDPKEVQISETTIFDYIDKNKITTDVDIVYEKLVKSEEILIRCDCKKIEGKFVNCFDNPNCPCFNMNQRFQEIQKISAYRQENEKTQFKTFSKILMRDVDHYFDTIGFCCSSNCECEGCCDNNVMYTIEQKINRFEIYRHDEKGFCLRTRNYIPYGSPIFEFVGEFVDFESVSDRESEDYAFCCLDSDETVLRNFFEKLEFLSSKTRQRFNKFFDKQWFVDPKFQGNEARFVSHGCQPNLGMCRIFQGGIGPQHLKCIMISLEDIFPGTQLTFDYGENYVTDQLKDNCLCLTPACTKNTFYKELTKASFEDMFHFFSLRYYYLARDYKSFVVNGRNLKNFEKVLSLYMSAPDHPALVEQRRKNRQSTSTCQ</sequence>
<dbReference type="Pfam" id="PF00856">
    <property type="entry name" value="SET"/>
    <property type="match status" value="1"/>
</dbReference>
<dbReference type="OrthoDB" id="616263at2759"/>
<dbReference type="SUPFAM" id="SSF82199">
    <property type="entry name" value="SET domain"/>
    <property type="match status" value="1"/>
</dbReference>
<keyword evidence="3" id="KW-1185">Reference proteome</keyword>
<dbReference type="SMART" id="SM00317">
    <property type="entry name" value="SET"/>
    <property type="match status" value="1"/>
</dbReference>
<dbReference type="Proteomes" id="UP001152747">
    <property type="component" value="Unassembled WGS sequence"/>
</dbReference>
<comment type="caution">
    <text evidence="2">The sequence shown here is derived from an EMBL/GenBank/DDBJ whole genome shotgun (WGS) entry which is preliminary data.</text>
</comment>
<proteinExistence type="predicted"/>
<evidence type="ECO:0000313" key="3">
    <source>
        <dbReference type="Proteomes" id="UP001152747"/>
    </source>
</evidence>
<evidence type="ECO:0000313" key="2">
    <source>
        <dbReference type="EMBL" id="CAI5450940.1"/>
    </source>
</evidence>
<reference evidence="2" key="1">
    <citation type="submission" date="2022-11" db="EMBL/GenBank/DDBJ databases">
        <authorList>
            <person name="Kikuchi T."/>
        </authorList>
    </citation>
    <scope>NUCLEOTIDE SEQUENCE</scope>
    <source>
        <strain evidence="2">PS1010</strain>
    </source>
</reference>
<gene>
    <name evidence="2" type="ORF">CAMP_LOCUS13577</name>
</gene>
<dbReference type="AlphaFoldDB" id="A0A9P1N4G5"/>